<name>A0A3L8Q0W9_9GAMM</name>
<comment type="caution">
    <text evidence="1">The sequence shown here is derived from an EMBL/GenBank/DDBJ whole genome shotgun (WGS) entry which is preliminary data.</text>
</comment>
<dbReference type="InterPro" id="IPR007459">
    <property type="entry name" value="DNA_pol3_chi"/>
</dbReference>
<accession>A0A3L8Q0W9</accession>
<dbReference type="GO" id="GO:0032298">
    <property type="term" value="P:positive regulation of DNA-templated DNA replication initiation"/>
    <property type="evidence" value="ECO:0007669"/>
    <property type="project" value="TreeGrafter"/>
</dbReference>
<evidence type="ECO:0000313" key="1">
    <source>
        <dbReference type="EMBL" id="RLV61327.1"/>
    </source>
</evidence>
<protein>
    <submittedName>
        <fullName evidence="1">DNA polymerase III subunit chi</fullName>
    </submittedName>
</protein>
<dbReference type="Pfam" id="PF04364">
    <property type="entry name" value="DNA_pol3_chi"/>
    <property type="match status" value="1"/>
</dbReference>
<dbReference type="Gene3D" id="3.40.50.10110">
    <property type="entry name" value="DNA polymerase III subunit chi"/>
    <property type="match status" value="1"/>
</dbReference>
<dbReference type="OrthoDB" id="5297568at2"/>
<organism evidence="1 2">
    <name type="scientific">Parashewanella curva</name>
    <dbReference type="NCBI Taxonomy" id="2338552"/>
    <lineage>
        <taxon>Bacteria</taxon>
        <taxon>Pseudomonadati</taxon>
        <taxon>Pseudomonadota</taxon>
        <taxon>Gammaproteobacteria</taxon>
        <taxon>Alteromonadales</taxon>
        <taxon>Shewanellaceae</taxon>
        <taxon>Parashewanella</taxon>
    </lineage>
</organism>
<dbReference type="RefSeq" id="WP_121837364.1">
    <property type="nucleotide sequence ID" value="NZ_ML014755.1"/>
</dbReference>
<dbReference type="GO" id="GO:0003887">
    <property type="term" value="F:DNA-directed DNA polymerase activity"/>
    <property type="evidence" value="ECO:0007669"/>
    <property type="project" value="InterPro"/>
</dbReference>
<dbReference type="SUPFAM" id="SSF102400">
    <property type="entry name" value="DNA polymerase III chi subunit"/>
    <property type="match status" value="1"/>
</dbReference>
<dbReference type="Proteomes" id="UP000281474">
    <property type="component" value="Unassembled WGS sequence"/>
</dbReference>
<dbReference type="GO" id="GO:0006260">
    <property type="term" value="P:DNA replication"/>
    <property type="evidence" value="ECO:0007669"/>
    <property type="project" value="InterPro"/>
</dbReference>
<sequence>MTQGTFYLMQSNSTEQDLRHFICQLVKQHYQQQKRVYLHCGTRTQAHEMDDLLWAFETETFIPHNLKGEGLKGGSPVEIGFDQQAQIKDYDILINLADQAPAFAVNFPQIIDFVVADENQKAIARDRFRQYRSMSIELNTQNQNS</sequence>
<dbReference type="PANTHER" id="PTHR38767:SF1">
    <property type="entry name" value="DNA POLYMERASE III SUBUNIT CHI"/>
    <property type="match status" value="1"/>
</dbReference>
<dbReference type="EMBL" id="QZEI01000004">
    <property type="protein sequence ID" value="RLV61327.1"/>
    <property type="molecule type" value="Genomic_DNA"/>
</dbReference>
<dbReference type="PANTHER" id="PTHR38767">
    <property type="entry name" value="DNA POLYMERASE III SUBUNIT CHI"/>
    <property type="match status" value="1"/>
</dbReference>
<dbReference type="GO" id="GO:0003677">
    <property type="term" value="F:DNA binding"/>
    <property type="evidence" value="ECO:0007669"/>
    <property type="project" value="InterPro"/>
</dbReference>
<dbReference type="InterPro" id="IPR036768">
    <property type="entry name" value="PolIII_chi_sf"/>
</dbReference>
<proteinExistence type="predicted"/>
<reference evidence="1 2" key="1">
    <citation type="submission" date="2018-09" db="EMBL/GenBank/DDBJ databases">
        <title>Phylogeny of the Shewanellaceae, and recommendation for two new genera, Pseudoshewanella and Parashewanella.</title>
        <authorList>
            <person name="Wang G."/>
        </authorList>
    </citation>
    <scope>NUCLEOTIDE SEQUENCE [LARGE SCALE GENOMIC DNA]</scope>
    <source>
        <strain evidence="1 2">C51</strain>
    </source>
</reference>
<evidence type="ECO:0000313" key="2">
    <source>
        <dbReference type="Proteomes" id="UP000281474"/>
    </source>
</evidence>
<keyword evidence="2" id="KW-1185">Reference proteome</keyword>
<gene>
    <name evidence="1" type="ORF">D5018_02285</name>
</gene>
<dbReference type="AlphaFoldDB" id="A0A3L8Q0W9"/>